<evidence type="ECO:0000313" key="2">
    <source>
        <dbReference type="Proteomes" id="UP000078559"/>
    </source>
</evidence>
<organism evidence="1 2">
    <name type="scientific">Cytospora mali</name>
    <name type="common">Apple Valsa canker fungus</name>
    <name type="synonym">Valsa mali</name>
    <dbReference type="NCBI Taxonomy" id="578113"/>
    <lineage>
        <taxon>Eukaryota</taxon>
        <taxon>Fungi</taxon>
        <taxon>Dikarya</taxon>
        <taxon>Ascomycota</taxon>
        <taxon>Pezizomycotina</taxon>
        <taxon>Sordariomycetes</taxon>
        <taxon>Sordariomycetidae</taxon>
        <taxon>Diaporthales</taxon>
        <taxon>Cytosporaceae</taxon>
        <taxon>Cytospora</taxon>
    </lineage>
</organism>
<keyword evidence="2" id="KW-1185">Reference proteome</keyword>
<dbReference type="AlphaFoldDB" id="A0A194VHE6"/>
<gene>
    <name evidence="1" type="ORF">VM1G_11998</name>
</gene>
<reference evidence="1" key="1">
    <citation type="submission" date="2014-12" db="EMBL/GenBank/DDBJ databases">
        <title>Genome Sequence of Valsa Canker Pathogens Uncovers a Specific Adaption of Colonization on Woody Bark.</title>
        <authorList>
            <person name="Yin Z."/>
            <person name="Liu H."/>
            <person name="Gao X."/>
            <person name="Li Z."/>
            <person name="Song N."/>
            <person name="Ke X."/>
            <person name="Dai Q."/>
            <person name="Wu Y."/>
            <person name="Sun Y."/>
            <person name="Xu J.-R."/>
            <person name="Kang Z.K."/>
            <person name="Wang L."/>
            <person name="Huang L."/>
        </authorList>
    </citation>
    <scope>NUCLEOTIDE SEQUENCE [LARGE SCALE GENOMIC DNA]</scope>
    <source>
        <strain evidence="1">03-8</strain>
    </source>
</reference>
<proteinExistence type="predicted"/>
<dbReference type="Proteomes" id="UP000078559">
    <property type="component" value="Unassembled WGS sequence"/>
</dbReference>
<protein>
    <submittedName>
        <fullName evidence="1">Uncharacterized protein</fullName>
    </submittedName>
</protein>
<name>A0A194VHE6_CYTMA</name>
<evidence type="ECO:0000313" key="1">
    <source>
        <dbReference type="EMBL" id="KUI63559.1"/>
    </source>
</evidence>
<dbReference type="EMBL" id="KN796113">
    <property type="protein sequence ID" value="KUI63559.1"/>
    <property type="molecule type" value="Genomic_DNA"/>
</dbReference>
<sequence>MVRSRTGKTTCLALWRSALVKPSATAVVPVVEDDLLFVLVSVRRKPVVAALCGLRNTPLDDHATSRGGEAELPKGDVLVSAQALVKAVARMASDGSGPSGY</sequence>
<accession>A0A194VHE6</accession>